<gene>
    <name evidence="2" type="ORF">DK389_04665</name>
</gene>
<feature type="region of interest" description="Disordered" evidence="1">
    <location>
        <begin position="1"/>
        <end position="56"/>
    </location>
</feature>
<sequence length="440" mass="48426">MRAETGRFGGHLSDLDGLEAQRHDGRDPANIHPFERRPFAPAGDDEPAGFDRFDRKPEERQRIVATPFVLRDPRQIPPRRWLYGRHFIRRYVTTTVSPGGFGKTSLLLVEALAMVTGLPLLGIRAPEPLRVWVWNGEDPQDETERRLAAICLHYGIKPQELEGRLFIDSGRDTPIKIAARQRDATMVARPVVDDLVHEIRERRIDQLIIDPFVSCHDVPENDNSAVDAVTKAWGGVAEAGNCGVELVHHVRKAGAGQTAYTVDDARGGSALIGAVRSARVLNGMSPEEAAQAGIEAEKRRQYFRVDDGKANMQPPAEGAAWHHLVGVPLGNETREAPGDFVGVVTPWTLPGLSDVIQPGDLRKVQDIIAGGQWADDVRANNWAGKAIAQVLGLDASDPTERKRLSKLLSMWKKNGSLGTETRHNTRTGRDQTMIVVGELA</sequence>
<evidence type="ECO:0000313" key="2">
    <source>
        <dbReference type="EMBL" id="AWN39963.1"/>
    </source>
</evidence>
<feature type="compositionally biased region" description="Basic and acidic residues" evidence="1">
    <location>
        <begin position="19"/>
        <end position="38"/>
    </location>
</feature>
<dbReference type="AlphaFoldDB" id="A0A2U8W1K6"/>
<dbReference type="InterPro" id="IPR038724">
    <property type="entry name" value="RepA"/>
</dbReference>
<dbReference type="SUPFAM" id="SSF52540">
    <property type="entry name" value="P-loop containing nucleoside triphosphate hydrolases"/>
    <property type="match status" value="1"/>
</dbReference>
<evidence type="ECO:0000256" key="1">
    <source>
        <dbReference type="SAM" id="MobiDB-lite"/>
    </source>
</evidence>
<organism evidence="2 3">
    <name type="scientific">Methylobacterium durans</name>
    <dbReference type="NCBI Taxonomy" id="2202825"/>
    <lineage>
        <taxon>Bacteria</taxon>
        <taxon>Pseudomonadati</taxon>
        <taxon>Pseudomonadota</taxon>
        <taxon>Alphaproteobacteria</taxon>
        <taxon>Hyphomicrobiales</taxon>
        <taxon>Methylobacteriaceae</taxon>
        <taxon>Methylobacterium</taxon>
    </lineage>
</organism>
<dbReference type="RefSeq" id="WP_109887707.1">
    <property type="nucleotide sequence ID" value="NZ_CP029550.1"/>
</dbReference>
<proteinExistence type="predicted"/>
<dbReference type="Pfam" id="PF13481">
    <property type="entry name" value="AAA_25"/>
    <property type="match status" value="1"/>
</dbReference>
<protein>
    <submittedName>
        <fullName evidence="2">Recombinase RecA</fullName>
    </submittedName>
</protein>
<reference evidence="3" key="1">
    <citation type="submission" date="2018-05" db="EMBL/GenBank/DDBJ databases">
        <title>Complete Genome Sequence of Methylobacterium sp. 17SD2-17.</title>
        <authorList>
            <person name="Srinivasan S."/>
        </authorList>
    </citation>
    <scope>NUCLEOTIDE SEQUENCE [LARGE SCALE GENOMIC DNA]</scope>
    <source>
        <strain evidence="3">17SD2-17</strain>
    </source>
</reference>
<dbReference type="EMBL" id="CP029550">
    <property type="protein sequence ID" value="AWN39963.1"/>
    <property type="molecule type" value="Genomic_DNA"/>
</dbReference>
<dbReference type="OrthoDB" id="1496333at2"/>
<accession>A0A2U8W1K6</accession>
<dbReference type="InterPro" id="IPR027417">
    <property type="entry name" value="P-loop_NTPase"/>
</dbReference>
<evidence type="ECO:0000313" key="3">
    <source>
        <dbReference type="Proteomes" id="UP000245926"/>
    </source>
</evidence>
<name>A0A2U8W1K6_9HYPH</name>
<dbReference type="CDD" id="cd01125">
    <property type="entry name" value="RepA_RSF1010_like"/>
    <property type="match status" value="1"/>
</dbReference>
<dbReference type="KEGG" id="mets:DK389_04665"/>
<dbReference type="Gene3D" id="3.40.50.300">
    <property type="entry name" value="P-loop containing nucleotide triphosphate hydrolases"/>
    <property type="match status" value="1"/>
</dbReference>
<dbReference type="Proteomes" id="UP000245926">
    <property type="component" value="Chromosome"/>
</dbReference>
<keyword evidence="3" id="KW-1185">Reference proteome</keyword>